<dbReference type="InterPro" id="IPR006429">
    <property type="entry name" value="Phage_lambda_portal"/>
</dbReference>
<dbReference type="EMBL" id="JBJLSN010000020">
    <property type="protein sequence ID" value="MFL7902590.1"/>
    <property type="molecule type" value="Genomic_DNA"/>
</dbReference>
<dbReference type="Proteomes" id="UP001628281">
    <property type="component" value="Unassembled WGS sequence"/>
</dbReference>
<evidence type="ECO:0000313" key="3">
    <source>
        <dbReference type="Proteomes" id="UP001628281"/>
    </source>
</evidence>
<keyword evidence="3" id="KW-1185">Reference proteome</keyword>
<reference evidence="2 3" key="1">
    <citation type="submission" date="2024-11" db="EMBL/GenBank/DDBJ databases">
        <title>Draft genome sequences of two bacteria associated to sugarcane roots in Colombia.</title>
        <authorList>
            <person name="Pardo-Diaz S."/>
            <person name="Masmela-Mendoza J."/>
            <person name="Delgadillo-Duran P."/>
            <person name="Bautista E.J."/>
            <person name="Rojas-Tapias D.F."/>
        </authorList>
    </citation>
    <scope>NUCLEOTIDE SEQUENCE [LARGE SCALE GENOMIC DNA]</scope>
    <source>
        <strain evidence="2 3">Ap18</strain>
    </source>
</reference>
<dbReference type="Pfam" id="PF05136">
    <property type="entry name" value="Phage_portal_2"/>
    <property type="match status" value="1"/>
</dbReference>
<evidence type="ECO:0000256" key="1">
    <source>
        <dbReference type="SAM" id="MobiDB-lite"/>
    </source>
</evidence>
<dbReference type="NCBIfam" id="TIGR01539">
    <property type="entry name" value="portal_lambda"/>
    <property type="match status" value="1"/>
</dbReference>
<accession>A0ABW8VBJ4</accession>
<sequence length="485" mass="52879">MLSGLRHSLGALLTRSLDAAGAGKRWAGKSRMVNLNAEMLAGASIAAQRAAYFARNNPNVAAAVNALVSNAVGTGIKPRSKHPDPAVRDALHALWERWERVADASGRAGGFYAQQALAVRAMIEGGEAFIRLRARLPEDGLPVPFQVEMISRDQVPATQWQEIRPGNPVRAGIEFDALGRRVAYWVLPFNPNDPTMPVLAPTWEPKRVPAEDMLHLFRELVENQLRGLSWLAPVLLRVKELDAYEDAALVRAKVAAMLAGFIVNKDADNPAWKSQGSAGANAETPTLEPGALVPLNPGESVEFTNPPDDKNYDAFTRNHMRAIAVGVGATYFQVSGDLKDANYSSLRGGLVEFRRSVEQLQHLTIIPQLCDPVWRRFVTLAVLSGAIDAPDFFRDPEPYLSAEWLPPAFDWVDPLKDVRAEVEAIEAKLKSRAQSVAERGYDVETLDAQIAADVRREQRLGLPTAATKAAAPTQPDEPTETAANG</sequence>
<comment type="caution">
    <text evidence="2">The sequence shown here is derived from an EMBL/GenBank/DDBJ whole genome shotgun (WGS) entry which is preliminary data.</text>
</comment>
<feature type="compositionally biased region" description="Low complexity" evidence="1">
    <location>
        <begin position="463"/>
        <end position="474"/>
    </location>
</feature>
<gene>
    <name evidence="2" type="ORF">ACJ41P_15770</name>
</gene>
<feature type="region of interest" description="Disordered" evidence="1">
    <location>
        <begin position="461"/>
        <end position="485"/>
    </location>
</feature>
<organism evidence="2 3">
    <name type="scientific">Azospirillum argentinense</name>
    <dbReference type="NCBI Taxonomy" id="2970906"/>
    <lineage>
        <taxon>Bacteria</taxon>
        <taxon>Pseudomonadati</taxon>
        <taxon>Pseudomonadota</taxon>
        <taxon>Alphaproteobacteria</taxon>
        <taxon>Rhodospirillales</taxon>
        <taxon>Azospirillaceae</taxon>
        <taxon>Azospirillum</taxon>
    </lineage>
</organism>
<protein>
    <submittedName>
        <fullName evidence="2">Phage portal protein</fullName>
    </submittedName>
</protein>
<name>A0ABW8VBJ4_9PROT</name>
<dbReference type="RefSeq" id="WP_407824495.1">
    <property type="nucleotide sequence ID" value="NZ_JBJLSN010000020.1"/>
</dbReference>
<proteinExistence type="predicted"/>
<evidence type="ECO:0000313" key="2">
    <source>
        <dbReference type="EMBL" id="MFL7902590.1"/>
    </source>
</evidence>